<feature type="chain" id="PRO_5043685975" description="Phytocyanin domain-containing protein" evidence="1">
    <location>
        <begin position="22"/>
        <end position="80"/>
    </location>
</feature>
<dbReference type="InterPro" id="IPR008972">
    <property type="entry name" value="Cupredoxin"/>
</dbReference>
<reference evidence="2" key="1">
    <citation type="journal article" date="2018" name="DNA Res.">
        <title>Multiple hybrid de novo genome assembly of finger millet, an orphan allotetraploid crop.</title>
        <authorList>
            <person name="Hatakeyama M."/>
            <person name="Aluri S."/>
            <person name="Balachadran M.T."/>
            <person name="Sivarajan S.R."/>
            <person name="Patrignani A."/>
            <person name="Gruter S."/>
            <person name="Poveda L."/>
            <person name="Shimizu-Inatsugi R."/>
            <person name="Baeten J."/>
            <person name="Francoijs K.J."/>
            <person name="Nataraja K.N."/>
            <person name="Reddy Y.A.N."/>
            <person name="Phadnis S."/>
            <person name="Ravikumar R.L."/>
            <person name="Schlapbach R."/>
            <person name="Sreeman S.M."/>
            <person name="Shimizu K.K."/>
        </authorList>
    </citation>
    <scope>NUCLEOTIDE SEQUENCE</scope>
</reference>
<protein>
    <recommendedName>
        <fullName evidence="4">Phytocyanin domain-containing protein</fullName>
    </recommendedName>
</protein>
<dbReference type="EMBL" id="BQKI01000079">
    <property type="protein sequence ID" value="GJN27909.1"/>
    <property type="molecule type" value="Genomic_DNA"/>
</dbReference>
<gene>
    <name evidence="2" type="primary">gb15973</name>
    <name evidence="2" type="ORF">PR202_gb15973</name>
</gene>
<dbReference type="Proteomes" id="UP001054889">
    <property type="component" value="Unassembled WGS sequence"/>
</dbReference>
<feature type="signal peptide" evidence="1">
    <location>
        <begin position="1"/>
        <end position="21"/>
    </location>
</feature>
<dbReference type="AlphaFoldDB" id="A0AAV5EWY3"/>
<keyword evidence="1" id="KW-0732">Signal</keyword>
<evidence type="ECO:0000256" key="1">
    <source>
        <dbReference type="SAM" id="SignalP"/>
    </source>
</evidence>
<comment type="caution">
    <text evidence="2">The sequence shown here is derived from an EMBL/GenBank/DDBJ whole genome shotgun (WGS) entry which is preliminary data.</text>
</comment>
<organism evidence="2 3">
    <name type="scientific">Eleusine coracana subsp. coracana</name>
    <dbReference type="NCBI Taxonomy" id="191504"/>
    <lineage>
        <taxon>Eukaryota</taxon>
        <taxon>Viridiplantae</taxon>
        <taxon>Streptophyta</taxon>
        <taxon>Embryophyta</taxon>
        <taxon>Tracheophyta</taxon>
        <taxon>Spermatophyta</taxon>
        <taxon>Magnoliopsida</taxon>
        <taxon>Liliopsida</taxon>
        <taxon>Poales</taxon>
        <taxon>Poaceae</taxon>
        <taxon>PACMAD clade</taxon>
        <taxon>Chloridoideae</taxon>
        <taxon>Cynodonteae</taxon>
        <taxon>Eleusininae</taxon>
        <taxon>Eleusine</taxon>
    </lineage>
</organism>
<evidence type="ECO:0008006" key="4">
    <source>
        <dbReference type="Google" id="ProtNLM"/>
    </source>
</evidence>
<keyword evidence="3" id="KW-1185">Reference proteome</keyword>
<name>A0AAV5EWY3_ELECO</name>
<proteinExistence type="predicted"/>
<dbReference type="Gene3D" id="2.60.40.420">
    <property type="entry name" value="Cupredoxins - blue copper proteins"/>
    <property type="match status" value="1"/>
</dbReference>
<evidence type="ECO:0000313" key="2">
    <source>
        <dbReference type="EMBL" id="GJN27909.1"/>
    </source>
</evidence>
<dbReference type="SUPFAM" id="SSF49503">
    <property type="entry name" value="Cupredoxins"/>
    <property type="match status" value="1"/>
</dbReference>
<evidence type="ECO:0000313" key="3">
    <source>
        <dbReference type="Proteomes" id="UP001054889"/>
    </source>
</evidence>
<reference evidence="2" key="2">
    <citation type="submission" date="2021-12" db="EMBL/GenBank/DDBJ databases">
        <title>Resequencing data analysis of finger millet.</title>
        <authorList>
            <person name="Hatakeyama M."/>
            <person name="Aluri S."/>
            <person name="Balachadran M.T."/>
            <person name="Sivarajan S.R."/>
            <person name="Poveda L."/>
            <person name="Shimizu-Inatsugi R."/>
            <person name="Schlapbach R."/>
            <person name="Sreeman S.M."/>
            <person name="Shimizu K.K."/>
        </authorList>
    </citation>
    <scope>NUCLEOTIDE SEQUENCE</scope>
</reference>
<sequence>MARALAIVAVMAMAVFGMASAATYNVGEPGGSWDLRTNYTDWVASKRFHPGDKIGKHLHLLLTSSFIIHAYTHNIVDRLI</sequence>
<accession>A0AAV5EWY3</accession>